<dbReference type="Gene3D" id="2.60.120.1000">
    <property type="match status" value="1"/>
</dbReference>
<dbReference type="EMBL" id="JAODUP010000662">
    <property type="protein sequence ID" value="KAK2145705.1"/>
    <property type="molecule type" value="Genomic_DNA"/>
</dbReference>
<accession>A0AAD9MUB2</accession>
<name>A0AAD9MUB2_9ANNE</name>
<proteinExistence type="predicted"/>
<sequence length="358" mass="41054">MDGVTRKDFGVVIHKEDLPITKVTVRDVGDDKIARYNVGWLKCAPTQFGIEPSCQDYRYKNRTYSYTYLIDPDGPVYPHTSYPRDLNIDNKDEFYSTNIAPFPVHCKFPAEPQIGITVIPTDQNKMPNDTQHVALSYLNVDRLMIMKLVTRSSYCLQTIQYDCDLRQSASYWTSRWDNSDQFYINATDSLSCDKQLYNTVQLHDKQSIPVTDLWITDSKKTPTVGALQCYETYANCYSLYVDGFTVYGQYKDRLDVTHFVIDPDDTFGVEPFLVGCEFPLKTILYPEYGSVDTVDDPQYHGPHAACTNFTYLFADSNQIQALVDVSGFCMQYMSYSCQYSPISSHVYWISHKGQKMAG</sequence>
<organism evidence="1 2">
    <name type="scientific">Paralvinella palmiformis</name>
    <dbReference type="NCBI Taxonomy" id="53620"/>
    <lineage>
        <taxon>Eukaryota</taxon>
        <taxon>Metazoa</taxon>
        <taxon>Spiralia</taxon>
        <taxon>Lophotrochozoa</taxon>
        <taxon>Annelida</taxon>
        <taxon>Polychaeta</taxon>
        <taxon>Sedentaria</taxon>
        <taxon>Canalipalpata</taxon>
        <taxon>Terebellida</taxon>
        <taxon>Terebelliformia</taxon>
        <taxon>Alvinellidae</taxon>
        <taxon>Paralvinella</taxon>
    </lineage>
</organism>
<protein>
    <submittedName>
        <fullName evidence="1">Uncharacterized protein</fullName>
    </submittedName>
</protein>
<reference evidence="1" key="1">
    <citation type="journal article" date="2023" name="Mol. Biol. Evol.">
        <title>Third-Generation Sequencing Reveals the Adaptive Role of the Epigenome in Three Deep-Sea Polychaetes.</title>
        <authorList>
            <person name="Perez M."/>
            <person name="Aroh O."/>
            <person name="Sun Y."/>
            <person name="Lan Y."/>
            <person name="Juniper S.K."/>
            <person name="Young C.R."/>
            <person name="Angers B."/>
            <person name="Qian P.Y."/>
        </authorList>
    </citation>
    <scope>NUCLEOTIDE SEQUENCE</scope>
    <source>
        <strain evidence="1">P08H-3</strain>
    </source>
</reference>
<dbReference type="AlphaFoldDB" id="A0AAD9MUB2"/>
<evidence type="ECO:0000313" key="2">
    <source>
        <dbReference type="Proteomes" id="UP001208570"/>
    </source>
</evidence>
<gene>
    <name evidence="1" type="ORF">LSH36_662g04065</name>
</gene>
<evidence type="ECO:0000313" key="1">
    <source>
        <dbReference type="EMBL" id="KAK2145705.1"/>
    </source>
</evidence>
<dbReference type="Proteomes" id="UP001208570">
    <property type="component" value="Unassembled WGS sequence"/>
</dbReference>
<keyword evidence="2" id="KW-1185">Reference proteome</keyword>
<comment type="caution">
    <text evidence="1">The sequence shown here is derived from an EMBL/GenBank/DDBJ whole genome shotgun (WGS) entry which is preliminary data.</text>
</comment>